<name>A0A1H6F8T2_9GAMM</name>
<keyword evidence="3 5" id="KW-0717">Septation</keyword>
<dbReference type="InterPro" id="IPR036268">
    <property type="entry name" value="ZapD_sf"/>
</dbReference>
<comment type="similarity">
    <text evidence="5">Belongs to the ZapD family.</text>
</comment>
<evidence type="ECO:0000313" key="7">
    <source>
        <dbReference type="Proteomes" id="UP000236724"/>
    </source>
</evidence>
<keyword evidence="7" id="KW-1185">Reference proteome</keyword>
<dbReference type="EMBL" id="FMSV02000498">
    <property type="protein sequence ID" value="SEH06537.1"/>
    <property type="molecule type" value="Genomic_DNA"/>
</dbReference>
<dbReference type="AlphaFoldDB" id="A0A1H6F8T2"/>
<evidence type="ECO:0000256" key="2">
    <source>
        <dbReference type="ARBA" id="ARBA00022618"/>
    </source>
</evidence>
<dbReference type="RefSeq" id="WP_103920301.1">
    <property type="nucleotide sequence ID" value="NZ_FMSV02000498.1"/>
</dbReference>
<reference evidence="6 7" key="1">
    <citation type="submission" date="2016-10" db="EMBL/GenBank/DDBJ databases">
        <authorList>
            <person name="de Groot N.N."/>
        </authorList>
    </citation>
    <scope>NUCLEOTIDE SEQUENCE [LARGE SCALE GENOMIC DNA]</scope>
    <source>
        <strain evidence="6">MBHS1</strain>
    </source>
</reference>
<dbReference type="SUPFAM" id="SSF160950">
    <property type="entry name" value="YacF-like"/>
    <property type="match status" value="1"/>
</dbReference>
<sequence>MALAHTDSFHTEAFGEAENSNLSKQALVKHKIIYEQPLNERIRGWLRLEHLFQCVTHRMNGLSSWDSRIALEGIVKILDFVSRNDLKPDLIKDLETHIQTLKQWQKIPQVDTERLQQLLDKLLMIKNAVIALEGTFAAVLNQHHLLSSVRQRSGIPGGTCQFDLPAYYYWSRKRSKQRQHDLQEWLNAFEPLREANALNLYLTRQNVQASQEIAAEGFFQSKPETQKPCQMIRVILSEDSPCYPEISGSKHRFNLRFFEHQQLRDKPVQTIKNIPFELHCCGFM</sequence>
<gene>
    <name evidence="5 6" type="primary">zapD</name>
    <name evidence="6" type="ORF">MBHS_02400</name>
</gene>
<dbReference type="PANTHER" id="PTHR39455">
    <property type="entry name" value="CELL DIVISION PROTEIN ZAPD"/>
    <property type="match status" value="1"/>
</dbReference>
<comment type="subcellular location">
    <subcellularLocation>
        <location evidence="5">Cytoplasm</location>
    </subcellularLocation>
    <text evidence="5">Localizes to mid-cell in an FtsZ-dependent manner.</text>
</comment>
<dbReference type="GO" id="GO:0043093">
    <property type="term" value="P:FtsZ-dependent cytokinesis"/>
    <property type="evidence" value="ECO:0007669"/>
    <property type="project" value="UniProtKB-UniRule"/>
</dbReference>
<evidence type="ECO:0000256" key="1">
    <source>
        <dbReference type="ARBA" id="ARBA00022490"/>
    </source>
</evidence>
<dbReference type="Pfam" id="PF07072">
    <property type="entry name" value="ZapD"/>
    <property type="match status" value="1"/>
</dbReference>
<dbReference type="GO" id="GO:0005737">
    <property type="term" value="C:cytoplasm"/>
    <property type="evidence" value="ECO:0007669"/>
    <property type="project" value="UniProtKB-SubCell"/>
</dbReference>
<dbReference type="Gene3D" id="1.10.3900.10">
    <property type="entry name" value="YacF-like"/>
    <property type="match status" value="1"/>
</dbReference>
<accession>A0A1H6F8T2</accession>
<dbReference type="InterPro" id="IPR009777">
    <property type="entry name" value="ZapD"/>
</dbReference>
<comment type="function">
    <text evidence="5">Cell division factor that enhances FtsZ-ring assembly. Directly interacts with FtsZ and promotes bundling of FtsZ protofilaments, with a reduction in FtsZ GTPase activity.</text>
</comment>
<dbReference type="GO" id="GO:0032153">
    <property type="term" value="C:cell division site"/>
    <property type="evidence" value="ECO:0007669"/>
    <property type="project" value="TreeGrafter"/>
</dbReference>
<dbReference type="Proteomes" id="UP000236724">
    <property type="component" value="Unassembled WGS sequence"/>
</dbReference>
<protein>
    <recommendedName>
        <fullName evidence="5">Cell division protein ZapD</fullName>
    </recommendedName>
    <alternativeName>
        <fullName evidence="5">Z ring-associated protein D</fullName>
    </alternativeName>
</protein>
<dbReference type="NCBIfam" id="NF003656">
    <property type="entry name" value="PRK05287.1-4"/>
    <property type="match status" value="1"/>
</dbReference>
<dbReference type="HAMAP" id="MF_01092">
    <property type="entry name" value="ZapD"/>
    <property type="match status" value="1"/>
</dbReference>
<keyword evidence="4 5" id="KW-0131">Cell cycle</keyword>
<organism evidence="6 7">
    <name type="scientific">Candidatus Venteria ishoeyi</name>
    <dbReference type="NCBI Taxonomy" id="1899563"/>
    <lineage>
        <taxon>Bacteria</taxon>
        <taxon>Pseudomonadati</taxon>
        <taxon>Pseudomonadota</taxon>
        <taxon>Gammaproteobacteria</taxon>
        <taxon>Thiotrichales</taxon>
        <taxon>Thiotrichaceae</taxon>
        <taxon>Venteria</taxon>
    </lineage>
</organism>
<dbReference type="GO" id="GO:0000917">
    <property type="term" value="P:division septum assembly"/>
    <property type="evidence" value="ECO:0007669"/>
    <property type="project" value="UniProtKB-KW"/>
</dbReference>
<keyword evidence="2 5" id="KW-0132">Cell division</keyword>
<dbReference type="PANTHER" id="PTHR39455:SF1">
    <property type="entry name" value="CELL DIVISION PROTEIN ZAPD"/>
    <property type="match status" value="1"/>
</dbReference>
<comment type="subunit">
    <text evidence="5">Interacts with FtsZ.</text>
</comment>
<evidence type="ECO:0000313" key="6">
    <source>
        <dbReference type="EMBL" id="SEH06537.1"/>
    </source>
</evidence>
<keyword evidence="1 5" id="KW-0963">Cytoplasm</keyword>
<evidence type="ECO:0000256" key="3">
    <source>
        <dbReference type="ARBA" id="ARBA00023210"/>
    </source>
</evidence>
<dbReference type="InterPro" id="IPR027462">
    <property type="entry name" value="ZapD_C"/>
</dbReference>
<dbReference type="Gene3D" id="2.60.440.10">
    <property type="entry name" value="YacF-like domains"/>
    <property type="match status" value="1"/>
</dbReference>
<evidence type="ECO:0000256" key="4">
    <source>
        <dbReference type="ARBA" id="ARBA00023306"/>
    </source>
</evidence>
<proteinExistence type="inferred from homology"/>
<dbReference type="OrthoDB" id="5294622at2"/>
<evidence type="ECO:0000256" key="5">
    <source>
        <dbReference type="HAMAP-Rule" id="MF_01092"/>
    </source>
</evidence>